<evidence type="ECO:0000256" key="1">
    <source>
        <dbReference type="SAM" id="MobiDB-lite"/>
    </source>
</evidence>
<dbReference type="Pfam" id="PF12146">
    <property type="entry name" value="Hydrolase_4"/>
    <property type="match status" value="1"/>
</dbReference>
<dbReference type="RefSeq" id="WP_345495373.1">
    <property type="nucleotide sequence ID" value="NZ_BAABJM010000002.1"/>
</dbReference>
<dbReference type="EMBL" id="BAABJM010000002">
    <property type="protein sequence ID" value="GAA5052062.1"/>
    <property type="molecule type" value="Genomic_DNA"/>
</dbReference>
<protein>
    <submittedName>
        <fullName evidence="3">Alpha/beta hydrolase</fullName>
    </submittedName>
</protein>
<evidence type="ECO:0000259" key="2">
    <source>
        <dbReference type="Pfam" id="PF12146"/>
    </source>
</evidence>
<dbReference type="InterPro" id="IPR022742">
    <property type="entry name" value="Hydrolase_4"/>
</dbReference>
<evidence type="ECO:0000313" key="3">
    <source>
        <dbReference type="EMBL" id="GAA5052062.1"/>
    </source>
</evidence>
<feature type="domain" description="Serine aminopeptidase S33" evidence="2">
    <location>
        <begin position="38"/>
        <end position="141"/>
    </location>
</feature>
<organism evidence="3 4">
    <name type="scientific">Nocardia callitridis</name>
    <dbReference type="NCBI Taxonomy" id="648753"/>
    <lineage>
        <taxon>Bacteria</taxon>
        <taxon>Bacillati</taxon>
        <taxon>Actinomycetota</taxon>
        <taxon>Actinomycetes</taxon>
        <taxon>Mycobacteriales</taxon>
        <taxon>Nocardiaceae</taxon>
        <taxon>Nocardia</taxon>
    </lineage>
</organism>
<keyword evidence="3" id="KW-0378">Hydrolase</keyword>
<proteinExistence type="predicted"/>
<accession>A0ABP9K979</accession>
<feature type="compositionally biased region" description="Polar residues" evidence="1">
    <location>
        <begin position="339"/>
        <end position="349"/>
    </location>
</feature>
<dbReference type="Gene3D" id="3.40.50.1820">
    <property type="entry name" value="alpha/beta hydrolase"/>
    <property type="match status" value="1"/>
</dbReference>
<feature type="region of interest" description="Disordered" evidence="1">
    <location>
        <begin position="333"/>
        <end position="373"/>
    </location>
</feature>
<dbReference type="SUPFAM" id="SSF53474">
    <property type="entry name" value="alpha/beta-Hydrolases"/>
    <property type="match status" value="1"/>
</dbReference>
<name>A0ABP9K979_9NOCA</name>
<dbReference type="Proteomes" id="UP001500603">
    <property type="component" value="Unassembled WGS sequence"/>
</dbReference>
<keyword evidence="4" id="KW-1185">Reference proteome</keyword>
<comment type="caution">
    <text evidence="3">The sequence shown here is derived from an EMBL/GenBank/DDBJ whole genome shotgun (WGS) entry which is preliminary data.</text>
</comment>
<sequence length="373" mass="39263">MTATPETADAGTHEVSVLAQARVVDGIPMSGLLAAAAEPRAVILALHGGAVHSGYYDCPGHPDLSLLRTAAALGYTVLALDRPGYGASHPHADELRSADRRVELVYGALRRHLGARSYGAGLFVWAHSSGCELGIRVATEQTLAAAHGFELLGIELAGTGRAHQPVAHELIGTIRRDLPPGSVRDLLWQPFALYPRELVGGAAIGSPSPPYEAEVVTRWPRHDFPTLAPRVRVPVHFTVAEHENVWRGDRSARDEIAAVFPRTTVRFDDQPGAGHNLSLGHAARAYHLRALAFVEECVVARGNTFTPGSAAASMADTHESVDADAGDFAAADVADNNGRTATNPTSNGRGTHARVGPRHGIAADPELAAGGTP</sequence>
<evidence type="ECO:0000313" key="4">
    <source>
        <dbReference type="Proteomes" id="UP001500603"/>
    </source>
</evidence>
<gene>
    <name evidence="3" type="ORF">GCM10023318_24210</name>
</gene>
<reference evidence="4" key="1">
    <citation type="journal article" date="2019" name="Int. J. Syst. Evol. Microbiol.">
        <title>The Global Catalogue of Microorganisms (GCM) 10K type strain sequencing project: providing services to taxonomists for standard genome sequencing and annotation.</title>
        <authorList>
            <consortium name="The Broad Institute Genomics Platform"/>
            <consortium name="The Broad Institute Genome Sequencing Center for Infectious Disease"/>
            <person name="Wu L."/>
            <person name="Ma J."/>
        </authorList>
    </citation>
    <scope>NUCLEOTIDE SEQUENCE [LARGE SCALE GENOMIC DNA]</scope>
    <source>
        <strain evidence="4">JCM 18298</strain>
    </source>
</reference>
<dbReference type="GO" id="GO:0016787">
    <property type="term" value="F:hydrolase activity"/>
    <property type="evidence" value="ECO:0007669"/>
    <property type="project" value="UniProtKB-KW"/>
</dbReference>
<dbReference type="InterPro" id="IPR029058">
    <property type="entry name" value="AB_hydrolase_fold"/>
</dbReference>